<feature type="binding site" evidence="15">
    <location>
        <position position="464"/>
    </location>
    <ligand>
        <name>Mg(2+)</name>
        <dbReference type="ChEBI" id="CHEBI:18420"/>
        <note>shared with alpha subunit</note>
    </ligand>
</feature>
<evidence type="ECO:0000256" key="3">
    <source>
        <dbReference type="ARBA" id="ARBA00011209"/>
    </source>
</evidence>
<dbReference type="FunFam" id="3.30.930.10:FF:000022">
    <property type="entry name" value="Phenylalanine--tRNA ligase beta subunit"/>
    <property type="match status" value="1"/>
</dbReference>
<dbReference type="SMART" id="SM00874">
    <property type="entry name" value="B5"/>
    <property type="match status" value="1"/>
</dbReference>
<feature type="domain" description="FDX-ACB" evidence="18">
    <location>
        <begin position="700"/>
        <end position="793"/>
    </location>
</feature>
<organism evidence="20 21">
    <name type="scientific">Marinomonas balearica</name>
    <dbReference type="NCBI Taxonomy" id="491947"/>
    <lineage>
        <taxon>Bacteria</taxon>
        <taxon>Pseudomonadati</taxon>
        <taxon>Pseudomonadota</taxon>
        <taxon>Gammaproteobacteria</taxon>
        <taxon>Oceanospirillales</taxon>
        <taxon>Oceanospirillaceae</taxon>
        <taxon>Marinomonas</taxon>
    </lineage>
</organism>
<accession>A0A4R6MED8</accession>
<evidence type="ECO:0000256" key="16">
    <source>
        <dbReference type="PROSITE-ProRule" id="PRU00209"/>
    </source>
</evidence>
<dbReference type="InterPro" id="IPR004532">
    <property type="entry name" value="Phe-tRNA-ligase_IIc_bsu_bact"/>
</dbReference>
<dbReference type="PROSITE" id="PS51483">
    <property type="entry name" value="B5"/>
    <property type="match status" value="1"/>
</dbReference>
<keyword evidence="10 15" id="KW-0460">Magnesium</keyword>
<dbReference type="GO" id="GO:0000049">
    <property type="term" value="F:tRNA binding"/>
    <property type="evidence" value="ECO:0007669"/>
    <property type="project" value="UniProtKB-UniRule"/>
</dbReference>
<keyword evidence="7 15" id="KW-0479">Metal-binding</keyword>
<dbReference type="EC" id="6.1.1.20" evidence="15"/>
<dbReference type="InterPro" id="IPR036690">
    <property type="entry name" value="Fdx_antiC-bd_sf"/>
</dbReference>
<dbReference type="InterPro" id="IPR045060">
    <property type="entry name" value="Phe-tRNA-ligase_IIc_bsu"/>
</dbReference>
<dbReference type="InterPro" id="IPR012340">
    <property type="entry name" value="NA-bd_OB-fold"/>
</dbReference>
<evidence type="ECO:0000259" key="17">
    <source>
        <dbReference type="PROSITE" id="PS50886"/>
    </source>
</evidence>
<keyword evidence="4 15" id="KW-0963">Cytoplasm</keyword>
<dbReference type="FunFam" id="3.30.56.10:FF:000002">
    <property type="entry name" value="Phenylalanine--tRNA ligase beta subunit"/>
    <property type="match status" value="1"/>
</dbReference>
<dbReference type="InterPro" id="IPR009061">
    <property type="entry name" value="DNA-bd_dom_put_sf"/>
</dbReference>
<evidence type="ECO:0000313" key="21">
    <source>
        <dbReference type="Proteomes" id="UP000294656"/>
    </source>
</evidence>
<evidence type="ECO:0000256" key="13">
    <source>
        <dbReference type="ARBA" id="ARBA00023146"/>
    </source>
</evidence>
<keyword evidence="13 15" id="KW-0030">Aminoacyl-tRNA synthetase</keyword>
<dbReference type="FunFam" id="2.40.50.140:FF:000045">
    <property type="entry name" value="Phenylalanine--tRNA ligase beta subunit"/>
    <property type="match status" value="1"/>
</dbReference>
<keyword evidence="6 15" id="KW-0436">Ligase</keyword>
<dbReference type="PANTHER" id="PTHR10947">
    <property type="entry name" value="PHENYLALANYL-TRNA SYNTHETASE BETA CHAIN AND LEUCINE-RICH REPEAT-CONTAINING PROTEIN 47"/>
    <property type="match status" value="1"/>
</dbReference>
<keyword evidence="8 15" id="KW-0547">Nucleotide-binding</keyword>
<dbReference type="PANTHER" id="PTHR10947:SF0">
    <property type="entry name" value="PHENYLALANINE--TRNA LIGASE BETA SUBUNIT"/>
    <property type="match status" value="1"/>
</dbReference>
<dbReference type="Gene3D" id="3.30.70.380">
    <property type="entry name" value="Ferrodoxin-fold anticodon-binding domain"/>
    <property type="match status" value="1"/>
</dbReference>
<name>A0A4R6MED8_9GAMM</name>
<evidence type="ECO:0000256" key="10">
    <source>
        <dbReference type="ARBA" id="ARBA00022842"/>
    </source>
</evidence>
<feature type="binding site" evidence="15">
    <location>
        <position position="454"/>
    </location>
    <ligand>
        <name>Mg(2+)</name>
        <dbReference type="ChEBI" id="CHEBI:18420"/>
        <note>shared with alpha subunit</note>
    </ligand>
</feature>
<evidence type="ECO:0000256" key="1">
    <source>
        <dbReference type="ARBA" id="ARBA00004496"/>
    </source>
</evidence>
<dbReference type="SUPFAM" id="SSF50249">
    <property type="entry name" value="Nucleic acid-binding proteins"/>
    <property type="match status" value="1"/>
</dbReference>
<evidence type="ECO:0000256" key="6">
    <source>
        <dbReference type="ARBA" id="ARBA00022598"/>
    </source>
</evidence>
<dbReference type="RefSeq" id="WP_133503276.1">
    <property type="nucleotide sequence ID" value="NZ_SNXC01000010.1"/>
</dbReference>
<evidence type="ECO:0000256" key="12">
    <source>
        <dbReference type="ARBA" id="ARBA00022917"/>
    </source>
</evidence>
<dbReference type="InterPro" id="IPR041616">
    <property type="entry name" value="PheRS_beta_core"/>
</dbReference>
<dbReference type="GO" id="GO:0004826">
    <property type="term" value="F:phenylalanine-tRNA ligase activity"/>
    <property type="evidence" value="ECO:0007669"/>
    <property type="project" value="UniProtKB-UniRule"/>
</dbReference>
<keyword evidence="21" id="KW-1185">Reference proteome</keyword>
<evidence type="ECO:0000259" key="19">
    <source>
        <dbReference type="PROSITE" id="PS51483"/>
    </source>
</evidence>
<comment type="caution">
    <text evidence="20">The sequence shown here is derived from an EMBL/GenBank/DDBJ whole genome shotgun (WGS) entry which is preliminary data.</text>
</comment>
<dbReference type="InterPro" id="IPR005121">
    <property type="entry name" value="Fdx_antiC-bd"/>
</dbReference>
<dbReference type="Gene3D" id="2.40.50.140">
    <property type="entry name" value="Nucleic acid-binding proteins"/>
    <property type="match status" value="1"/>
</dbReference>
<comment type="similarity">
    <text evidence="2 15">Belongs to the phenylalanyl-tRNA synthetase beta subunit family. Type 1 subfamily.</text>
</comment>
<sequence>MKFSENWLREWVNPEISTEELVAQVTMAGLEVDEVESVAEDFSGVVVGEILAAEKHPNADKLQVCRVSDGAEEYQVVCGAPNARAGIKIPFAKVGAVLGPDFKIKKAKLRQVESFGMLCAAAELGISDDNDGLLELSNEAPVGKDFRQYLDLDDSIIDVDLTPNRSDCLSIAGMAREVGVLNNTDLTPVDIAPSDVQIQDTFNVRVESSNACPRYVGRIIKGVNVASQTPLWMSEKLRRSGIRTIDPIVDITNYVMLELGQPMHAFDLANLNGSVVVRDAVADEKITLLDGQELTLRSDTLVIADEKGPLAVAGIMGGEFSGVNENTQDIFLESAFFAPIALAGKARSYGLHTDSSHRFERGVDATLQEKAIERATALIIEIAGGQVGPLTEVVSESYLPKANQVTLRRKKLDQYLAVSLEQSQVTEILTRLGMSLVEETDEAWTISAPSHRFDIEIEADLIEEVARIYGYDNLPSSMPTAAVNFKPVTETKTAIQSVRATLVANGYQEAVTYSFIDPALSKQFCPDIDPVPLANPISSDMGVMRPSLVPSLVKTYLYNQNRQQSRVRLFETGRRFIGRVSELDKLDQQERIAGLIAGSRAPEGWYHKNESVDFYDLKAHVEALFGLNQGRVPTFERADVVYLHPGRSARVLIDGKEVGVLGELHPRFAKELGINQAVYIFDLELDAVLSAQLPLYSAVSKFPEVRRDLALVVDRQTPVSAMESIVAKNAGEAFQKVAVFDVYQGQGIDESKKSVALGLTWQHPSHTLSDEEVNNTVDQIISALTEELGAVIRG</sequence>
<comment type="cofactor">
    <cofactor evidence="15">
        <name>Mg(2+)</name>
        <dbReference type="ChEBI" id="CHEBI:18420"/>
    </cofactor>
    <text evidence="15">Binds 2 magnesium ions per tetramer.</text>
</comment>
<dbReference type="SMART" id="SM00896">
    <property type="entry name" value="FDX-ACB"/>
    <property type="match status" value="1"/>
</dbReference>
<evidence type="ECO:0000256" key="5">
    <source>
        <dbReference type="ARBA" id="ARBA00022555"/>
    </source>
</evidence>
<evidence type="ECO:0000256" key="11">
    <source>
        <dbReference type="ARBA" id="ARBA00022884"/>
    </source>
</evidence>
<dbReference type="GO" id="GO:0005524">
    <property type="term" value="F:ATP binding"/>
    <property type="evidence" value="ECO:0007669"/>
    <property type="project" value="UniProtKB-UniRule"/>
</dbReference>
<dbReference type="InterPro" id="IPR045864">
    <property type="entry name" value="aa-tRNA-synth_II/BPL/LPL"/>
</dbReference>
<keyword evidence="12 15" id="KW-0648">Protein biosynthesis</keyword>
<dbReference type="HAMAP" id="MF_00283">
    <property type="entry name" value="Phe_tRNA_synth_beta1"/>
    <property type="match status" value="1"/>
</dbReference>
<keyword evidence="5 16" id="KW-0820">tRNA-binding</keyword>
<proteinExistence type="inferred from homology"/>
<keyword evidence="11 16" id="KW-0694">RNA-binding</keyword>
<comment type="subunit">
    <text evidence="3 15">Tetramer of two alpha and two beta subunits.</text>
</comment>
<dbReference type="Pfam" id="PF03483">
    <property type="entry name" value="B3_4"/>
    <property type="match status" value="1"/>
</dbReference>
<comment type="subcellular location">
    <subcellularLocation>
        <location evidence="1 15">Cytoplasm</location>
    </subcellularLocation>
</comment>
<dbReference type="SMART" id="SM00873">
    <property type="entry name" value="B3_4"/>
    <property type="match status" value="1"/>
</dbReference>
<dbReference type="PROSITE" id="PS51447">
    <property type="entry name" value="FDX_ACB"/>
    <property type="match status" value="1"/>
</dbReference>
<evidence type="ECO:0000256" key="15">
    <source>
        <dbReference type="HAMAP-Rule" id="MF_00283"/>
    </source>
</evidence>
<dbReference type="NCBIfam" id="TIGR00472">
    <property type="entry name" value="pheT_bact"/>
    <property type="match status" value="1"/>
</dbReference>
<feature type="binding site" evidence="15">
    <location>
        <position position="460"/>
    </location>
    <ligand>
        <name>Mg(2+)</name>
        <dbReference type="ChEBI" id="CHEBI:18420"/>
        <note>shared with alpha subunit</note>
    </ligand>
</feature>
<dbReference type="InterPro" id="IPR005147">
    <property type="entry name" value="tRNA_synthase_B5-dom"/>
</dbReference>
<feature type="domain" description="B5" evidence="19">
    <location>
        <begin position="400"/>
        <end position="476"/>
    </location>
</feature>
<feature type="binding site" evidence="15">
    <location>
        <position position="463"/>
    </location>
    <ligand>
        <name>Mg(2+)</name>
        <dbReference type="ChEBI" id="CHEBI:18420"/>
        <note>shared with alpha subunit</note>
    </ligand>
</feature>
<dbReference type="SUPFAM" id="SSF54991">
    <property type="entry name" value="Anticodon-binding domain of PheRS"/>
    <property type="match status" value="1"/>
</dbReference>
<dbReference type="InterPro" id="IPR033714">
    <property type="entry name" value="tRNA_bind_bactPheRS"/>
</dbReference>
<dbReference type="GO" id="GO:0000287">
    <property type="term" value="F:magnesium ion binding"/>
    <property type="evidence" value="ECO:0007669"/>
    <property type="project" value="UniProtKB-UniRule"/>
</dbReference>
<dbReference type="SUPFAM" id="SSF46955">
    <property type="entry name" value="Putative DNA-binding domain"/>
    <property type="match status" value="1"/>
</dbReference>
<dbReference type="Proteomes" id="UP000294656">
    <property type="component" value="Unassembled WGS sequence"/>
</dbReference>
<reference evidence="20 21" key="1">
    <citation type="submission" date="2019-03" db="EMBL/GenBank/DDBJ databases">
        <title>Genomic Encyclopedia of Type Strains, Phase III (KMG-III): the genomes of soil and plant-associated and newly described type strains.</title>
        <authorList>
            <person name="Whitman W."/>
        </authorList>
    </citation>
    <scope>NUCLEOTIDE SEQUENCE [LARGE SCALE GENOMIC DNA]</scope>
    <source>
        <strain evidence="20 21">CECT 7378</strain>
    </source>
</reference>
<dbReference type="FunFam" id="3.50.40.10:FF:000001">
    <property type="entry name" value="Phenylalanine--tRNA ligase beta subunit"/>
    <property type="match status" value="1"/>
</dbReference>
<dbReference type="InterPro" id="IPR005146">
    <property type="entry name" value="B3/B4_tRNA-bd"/>
</dbReference>
<dbReference type="CDD" id="cd02796">
    <property type="entry name" value="tRNA_bind_bactPheRS"/>
    <property type="match status" value="1"/>
</dbReference>
<dbReference type="FunFam" id="3.30.70.380:FF:000001">
    <property type="entry name" value="Phenylalanine--tRNA ligase beta subunit"/>
    <property type="match status" value="1"/>
</dbReference>
<dbReference type="Gene3D" id="3.50.40.10">
    <property type="entry name" value="Phenylalanyl-trna Synthetase, Chain B, domain 3"/>
    <property type="match status" value="1"/>
</dbReference>
<dbReference type="OrthoDB" id="9805455at2"/>
<evidence type="ECO:0000313" key="20">
    <source>
        <dbReference type="EMBL" id="TDO99070.1"/>
    </source>
</evidence>
<dbReference type="CDD" id="cd00769">
    <property type="entry name" value="PheRS_beta_core"/>
    <property type="match status" value="1"/>
</dbReference>
<dbReference type="SUPFAM" id="SSF56037">
    <property type="entry name" value="PheT/TilS domain"/>
    <property type="match status" value="1"/>
</dbReference>
<keyword evidence="9 15" id="KW-0067">ATP-binding</keyword>
<evidence type="ECO:0000259" key="18">
    <source>
        <dbReference type="PROSITE" id="PS51447"/>
    </source>
</evidence>
<protein>
    <recommendedName>
        <fullName evidence="15">Phenylalanine--tRNA ligase beta subunit</fullName>
        <ecNumber evidence="15">6.1.1.20</ecNumber>
    </recommendedName>
    <alternativeName>
        <fullName evidence="15">Phenylalanyl-tRNA synthetase beta subunit</fullName>
        <shortName evidence="15">PheRS</shortName>
    </alternativeName>
</protein>
<dbReference type="SUPFAM" id="SSF55681">
    <property type="entry name" value="Class II aaRS and biotin synthetases"/>
    <property type="match status" value="1"/>
</dbReference>
<evidence type="ECO:0000256" key="4">
    <source>
        <dbReference type="ARBA" id="ARBA00022490"/>
    </source>
</evidence>
<evidence type="ECO:0000256" key="2">
    <source>
        <dbReference type="ARBA" id="ARBA00008653"/>
    </source>
</evidence>
<dbReference type="Pfam" id="PF01588">
    <property type="entry name" value="tRNA_bind"/>
    <property type="match status" value="1"/>
</dbReference>
<dbReference type="Pfam" id="PF03147">
    <property type="entry name" value="FDX-ACB"/>
    <property type="match status" value="1"/>
</dbReference>
<dbReference type="InterPro" id="IPR020825">
    <property type="entry name" value="Phe-tRNA_synthase-like_B3/B4"/>
</dbReference>
<dbReference type="Pfam" id="PF03484">
    <property type="entry name" value="B5"/>
    <property type="match status" value="1"/>
</dbReference>
<evidence type="ECO:0000256" key="9">
    <source>
        <dbReference type="ARBA" id="ARBA00022840"/>
    </source>
</evidence>
<dbReference type="EMBL" id="SNXC01000010">
    <property type="protein sequence ID" value="TDO99070.1"/>
    <property type="molecule type" value="Genomic_DNA"/>
</dbReference>
<evidence type="ECO:0000256" key="14">
    <source>
        <dbReference type="ARBA" id="ARBA00049255"/>
    </source>
</evidence>
<dbReference type="GO" id="GO:0006432">
    <property type="term" value="P:phenylalanyl-tRNA aminoacylation"/>
    <property type="evidence" value="ECO:0007669"/>
    <property type="project" value="UniProtKB-UniRule"/>
</dbReference>
<comment type="catalytic activity">
    <reaction evidence="14 15">
        <text>tRNA(Phe) + L-phenylalanine + ATP = L-phenylalanyl-tRNA(Phe) + AMP + diphosphate + H(+)</text>
        <dbReference type="Rhea" id="RHEA:19413"/>
        <dbReference type="Rhea" id="RHEA-COMP:9668"/>
        <dbReference type="Rhea" id="RHEA-COMP:9699"/>
        <dbReference type="ChEBI" id="CHEBI:15378"/>
        <dbReference type="ChEBI" id="CHEBI:30616"/>
        <dbReference type="ChEBI" id="CHEBI:33019"/>
        <dbReference type="ChEBI" id="CHEBI:58095"/>
        <dbReference type="ChEBI" id="CHEBI:78442"/>
        <dbReference type="ChEBI" id="CHEBI:78531"/>
        <dbReference type="ChEBI" id="CHEBI:456215"/>
        <dbReference type="EC" id="6.1.1.20"/>
    </reaction>
</comment>
<evidence type="ECO:0000256" key="7">
    <source>
        <dbReference type="ARBA" id="ARBA00022723"/>
    </source>
</evidence>
<evidence type="ECO:0000256" key="8">
    <source>
        <dbReference type="ARBA" id="ARBA00022741"/>
    </source>
</evidence>
<dbReference type="PROSITE" id="PS50886">
    <property type="entry name" value="TRBD"/>
    <property type="match status" value="1"/>
</dbReference>
<dbReference type="Pfam" id="PF17759">
    <property type="entry name" value="tRNA_synthFbeta"/>
    <property type="match status" value="1"/>
</dbReference>
<dbReference type="InterPro" id="IPR002547">
    <property type="entry name" value="tRNA-bd_dom"/>
</dbReference>
<dbReference type="NCBIfam" id="NF045760">
    <property type="entry name" value="YtpR"/>
    <property type="match status" value="1"/>
</dbReference>
<dbReference type="Gene3D" id="3.30.56.10">
    <property type="match status" value="2"/>
</dbReference>
<dbReference type="Gene3D" id="3.30.930.10">
    <property type="entry name" value="Bira Bifunctional Protein, Domain 2"/>
    <property type="match status" value="1"/>
</dbReference>
<dbReference type="AlphaFoldDB" id="A0A4R6MED8"/>
<gene>
    <name evidence="15" type="primary">pheT</name>
    <name evidence="20" type="ORF">DFP79_1496</name>
</gene>
<dbReference type="GO" id="GO:0009328">
    <property type="term" value="C:phenylalanine-tRNA ligase complex"/>
    <property type="evidence" value="ECO:0007669"/>
    <property type="project" value="TreeGrafter"/>
</dbReference>
<feature type="domain" description="TRNA-binding" evidence="17">
    <location>
        <begin position="39"/>
        <end position="147"/>
    </location>
</feature>